<accession>W9YS57</accession>
<dbReference type="GeneID" id="19165180"/>
<dbReference type="CDD" id="cd00067">
    <property type="entry name" value="GAL4"/>
    <property type="match status" value="1"/>
</dbReference>
<evidence type="ECO:0000256" key="3">
    <source>
        <dbReference type="ARBA" id="ARBA00023242"/>
    </source>
</evidence>
<protein>
    <recommendedName>
        <fullName evidence="7">Zn(2)-C6 fungal-type domain-containing protein</fullName>
    </recommendedName>
</protein>
<keyword evidence="1" id="KW-0805">Transcription regulation</keyword>
<dbReference type="InterPro" id="IPR053175">
    <property type="entry name" value="DHMBA_Reg_Transcription_Factor"/>
</dbReference>
<keyword evidence="6" id="KW-1185">Reference proteome</keyword>
<sequence length="556" mass="61640">MSFLPSAASEGECDEAKPQCGNCVKRKQQCPGYRDLLDAYFKDETSTISSSSRIPNRRRSSPDSAQESPSQVPETAEPLRPWSPLLALRKYEEGPAILLQPSRDVEYGSLCFFVSNYINTPRDPTTNIFVEHILPLYLSAPASSALSQAVTAVAIHVAQMWMPRFADSSASREAYLNAVSLVKTALQDSVESRTDDTLAAVYMLDFYDSLNRRFIDFVDTGTHQQGGVALLRHRGPSNFNTPLSQRLFLALRGRHINYCLEVGCRVQLDAELLDERPAILPSAKLDLLKAELTAVNILARDGPEMAGMSLVEFHQTVISRALSIGRKLDAWTKSLPESWRPVAVPASELHPSIQAAGLYNNMCDVYSSLAISHTHNTARSVHVGALRLIALCSNELECLGVDVDPELGAYIEKQIQEIADRFCASVPFHLGNRTTLTLPHEPMEYPHIPVELRKMAGYVDSFGTPVEMTMGDHARAAAAIGGLFLLTPLRGLMQAPYARFTASSPRPLLKKLRKGQAEWIQGQRQRVRKIYLWPSSMVSGPSTVVRAYKAERRILF</sequence>
<evidence type="ECO:0000313" key="5">
    <source>
        <dbReference type="EMBL" id="EXJ92490.1"/>
    </source>
</evidence>
<dbReference type="RefSeq" id="XP_007729380.1">
    <property type="nucleotide sequence ID" value="XM_007731190.1"/>
</dbReference>
<keyword evidence="3" id="KW-0539">Nucleus</keyword>
<evidence type="ECO:0000256" key="2">
    <source>
        <dbReference type="ARBA" id="ARBA00023163"/>
    </source>
</evidence>
<feature type="region of interest" description="Disordered" evidence="4">
    <location>
        <begin position="45"/>
        <end position="77"/>
    </location>
</feature>
<dbReference type="OrthoDB" id="2991872at2759"/>
<dbReference type="HOGENOM" id="CLU_013866_3_0_1"/>
<comment type="caution">
    <text evidence="5">The sequence shown here is derived from an EMBL/GenBank/DDBJ whole genome shotgun (WGS) entry which is preliminary data.</text>
</comment>
<dbReference type="GO" id="GO:0000981">
    <property type="term" value="F:DNA-binding transcription factor activity, RNA polymerase II-specific"/>
    <property type="evidence" value="ECO:0007669"/>
    <property type="project" value="InterPro"/>
</dbReference>
<dbReference type="Proteomes" id="UP000019478">
    <property type="component" value="Unassembled WGS sequence"/>
</dbReference>
<dbReference type="InterPro" id="IPR001138">
    <property type="entry name" value="Zn2Cys6_DnaBD"/>
</dbReference>
<keyword evidence="2" id="KW-0804">Transcription</keyword>
<dbReference type="GO" id="GO:0008270">
    <property type="term" value="F:zinc ion binding"/>
    <property type="evidence" value="ECO:0007669"/>
    <property type="project" value="InterPro"/>
</dbReference>
<evidence type="ECO:0008006" key="7">
    <source>
        <dbReference type="Google" id="ProtNLM"/>
    </source>
</evidence>
<reference evidence="5 6" key="1">
    <citation type="submission" date="2013-03" db="EMBL/GenBank/DDBJ databases">
        <title>The Genome Sequence of Capronia epimyces CBS 606.96.</title>
        <authorList>
            <consortium name="The Broad Institute Genomics Platform"/>
            <person name="Cuomo C."/>
            <person name="de Hoog S."/>
            <person name="Gorbushina A."/>
            <person name="Walker B."/>
            <person name="Young S.K."/>
            <person name="Zeng Q."/>
            <person name="Gargeya S."/>
            <person name="Fitzgerald M."/>
            <person name="Haas B."/>
            <person name="Abouelleil A."/>
            <person name="Allen A.W."/>
            <person name="Alvarado L."/>
            <person name="Arachchi H.M."/>
            <person name="Berlin A.M."/>
            <person name="Chapman S.B."/>
            <person name="Gainer-Dewar J."/>
            <person name="Goldberg J."/>
            <person name="Griggs A."/>
            <person name="Gujja S."/>
            <person name="Hansen M."/>
            <person name="Howarth C."/>
            <person name="Imamovic A."/>
            <person name="Ireland A."/>
            <person name="Larimer J."/>
            <person name="McCowan C."/>
            <person name="Murphy C."/>
            <person name="Pearson M."/>
            <person name="Poon T.W."/>
            <person name="Priest M."/>
            <person name="Roberts A."/>
            <person name="Saif S."/>
            <person name="Shea T."/>
            <person name="Sisk P."/>
            <person name="Sykes S."/>
            <person name="Wortman J."/>
            <person name="Nusbaum C."/>
            <person name="Birren B."/>
        </authorList>
    </citation>
    <scope>NUCLEOTIDE SEQUENCE [LARGE SCALE GENOMIC DNA]</scope>
    <source>
        <strain evidence="5 6">CBS 606.96</strain>
    </source>
</reference>
<proteinExistence type="predicted"/>
<dbReference type="PANTHER" id="PTHR38791">
    <property type="entry name" value="ZN(II)2CYS6 TRANSCRIPTION FACTOR (EUROFUNG)-RELATED-RELATED"/>
    <property type="match status" value="1"/>
</dbReference>
<evidence type="ECO:0000256" key="1">
    <source>
        <dbReference type="ARBA" id="ARBA00023015"/>
    </source>
</evidence>
<evidence type="ECO:0000256" key="4">
    <source>
        <dbReference type="SAM" id="MobiDB-lite"/>
    </source>
</evidence>
<gene>
    <name evidence="5" type="ORF">A1O3_01042</name>
</gene>
<dbReference type="AlphaFoldDB" id="W9YS57"/>
<evidence type="ECO:0000313" key="6">
    <source>
        <dbReference type="Proteomes" id="UP000019478"/>
    </source>
</evidence>
<organism evidence="5 6">
    <name type="scientific">Capronia epimyces CBS 606.96</name>
    <dbReference type="NCBI Taxonomy" id="1182542"/>
    <lineage>
        <taxon>Eukaryota</taxon>
        <taxon>Fungi</taxon>
        <taxon>Dikarya</taxon>
        <taxon>Ascomycota</taxon>
        <taxon>Pezizomycotina</taxon>
        <taxon>Eurotiomycetes</taxon>
        <taxon>Chaetothyriomycetidae</taxon>
        <taxon>Chaetothyriales</taxon>
        <taxon>Herpotrichiellaceae</taxon>
        <taxon>Capronia</taxon>
    </lineage>
</organism>
<name>W9YS57_9EURO</name>
<dbReference type="EMBL" id="AMGY01000001">
    <property type="protein sequence ID" value="EXJ92490.1"/>
    <property type="molecule type" value="Genomic_DNA"/>
</dbReference>
<dbReference type="eggNOG" id="ENOG502S0C8">
    <property type="taxonomic scope" value="Eukaryota"/>
</dbReference>